<keyword evidence="5" id="KW-1185">Reference proteome</keyword>
<reference evidence="4 5" key="1">
    <citation type="journal article" date="2024" name="Int. J. Syst. Evol. Microbiol.">
        <title>Lacrimispora brassicae sp. nov. isolated from fermented cabbage, and proposal of Clostridium indicum Gundawar et al. 2019 and Clostridium methoxybenzovorans Mechichi et al. 1999 as heterotypic synonyms of Lacrimispora amygdalina (Parshina et al. 2003) Haas and Blanchard 2020 and Lacrimispora indolis (McClung and McCoy 1957) Haas and Blanchard 2020, respectively.</title>
        <authorList>
            <person name="Kobayashi H."/>
            <person name="Tanizawa Y."/>
            <person name="Sakamoto M."/>
            <person name="Ohkuma M."/>
            <person name="Tohno M."/>
        </authorList>
    </citation>
    <scope>NUCLEOTIDE SEQUENCE [LARGE SCALE GENOMIC DNA]</scope>
    <source>
        <strain evidence="4 5">DSM 12857</strain>
    </source>
</reference>
<organism evidence="4 5">
    <name type="scientific">Lacrimispora amygdalina</name>
    <dbReference type="NCBI Taxonomy" id="253257"/>
    <lineage>
        <taxon>Bacteria</taxon>
        <taxon>Bacillati</taxon>
        <taxon>Bacillota</taxon>
        <taxon>Clostridia</taxon>
        <taxon>Lachnospirales</taxon>
        <taxon>Lachnospiraceae</taxon>
        <taxon>Lacrimispora</taxon>
    </lineage>
</organism>
<gene>
    <name evidence="4" type="ORF">LAD12857_36800</name>
</gene>
<dbReference type="EMBL" id="BRPJ01000075">
    <property type="protein sequence ID" value="GLB31757.1"/>
    <property type="molecule type" value="Genomic_DNA"/>
</dbReference>
<dbReference type="Gene3D" id="1.10.10.60">
    <property type="entry name" value="Homeodomain-like"/>
    <property type="match status" value="1"/>
</dbReference>
<comment type="caution">
    <text evidence="4">The sequence shown here is derived from an EMBL/GenBank/DDBJ whole genome shotgun (WGS) entry which is preliminary data.</text>
</comment>
<evidence type="ECO:0000256" key="2">
    <source>
        <dbReference type="PROSITE-ProRule" id="PRU00335"/>
    </source>
</evidence>
<dbReference type="Gene3D" id="1.10.357.10">
    <property type="entry name" value="Tetracycline Repressor, domain 2"/>
    <property type="match status" value="1"/>
</dbReference>
<dbReference type="InterPro" id="IPR009057">
    <property type="entry name" value="Homeodomain-like_sf"/>
</dbReference>
<evidence type="ECO:0000313" key="4">
    <source>
        <dbReference type="EMBL" id="GLB31757.1"/>
    </source>
</evidence>
<sequence length="187" mass="21735">MGSKGELTKQLILEKAYELFAVKGFTQVTMKDICDKTGLSRGGLYRHYENTDHIFEEIIKGFSDGSIDNINEKMNRGIKADIILDEIFSVLEEEMLNKKDSLSLAIYEYAVTRKSDLFEKINDIGRKKWQRLLNYGMERGEFIKTNPEPIIDLLLYSYQGVQMWSNVTDISRSQISEMLQKIKEMLR</sequence>
<dbReference type="SUPFAM" id="SSF48498">
    <property type="entry name" value="Tetracyclin repressor-like, C-terminal domain"/>
    <property type="match status" value="1"/>
</dbReference>
<evidence type="ECO:0000313" key="5">
    <source>
        <dbReference type="Proteomes" id="UP001419084"/>
    </source>
</evidence>
<dbReference type="PRINTS" id="PR00455">
    <property type="entry name" value="HTHTETR"/>
</dbReference>
<protein>
    <submittedName>
        <fullName evidence="4">TetR family transcriptional regulator</fullName>
    </submittedName>
</protein>
<dbReference type="Proteomes" id="UP001419084">
    <property type="component" value="Unassembled WGS sequence"/>
</dbReference>
<evidence type="ECO:0000256" key="1">
    <source>
        <dbReference type="ARBA" id="ARBA00023125"/>
    </source>
</evidence>
<evidence type="ECO:0000259" key="3">
    <source>
        <dbReference type="PROSITE" id="PS50977"/>
    </source>
</evidence>
<dbReference type="PANTHER" id="PTHR43479">
    <property type="entry name" value="ACREF/ENVCD OPERON REPRESSOR-RELATED"/>
    <property type="match status" value="1"/>
</dbReference>
<dbReference type="PROSITE" id="PS50977">
    <property type="entry name" value="HTH_TETR_2"/>
    <property type="match status" value="1"/>
</dbReference>
<feature type="domain" description="HTH tetR-type" evidence="3">
    <location>
        <begin position="6"/>
        <end position="66"/>
    </location>
</feature>
<dbReference type="Pfam" id="PF00440">
    <property type="entry name" value="TetR_N"/>
    <property type="match status" value="1"/>
</dbReference>
<dbReference type="RefSeq" id="WP_170313524.1">
    <property type="nucleotide sequence ID" value="NZ_QOHO01000064.1"/>
</dbReference>
<keyword evidence="1 2" id="KW-0238">DNA-binding</keyword>
<dbReference type="InterPro" id="IPR036271">
    <property type="entry name" value="Tet_transcr_reg_TetR-rel_C_sf"/>
</dbReference>
<feature type="DNA-binding region" description="H-T-H motif" evidence="2">
    <location>
        <begin position="29"/>
        <end position="48"/>
    </location>
</feature>
<name>A0ABQ5MAA7_9FIRM</name>
<dbReference type="PANTHER" id="PTHR43479:SF11">
    <property type="entry name" value="ACREF_ENVCD OPERON REPRESSOR-RELATED"/>
    <property type="match status" value="1"/>
</dbReference>
<dbReference type="InterPro" id="IPR050624">
    <property type="entry name" value="HTH-type_Tx_Regulator"/>
</dbReference>
<dbReference type="InterPro" id="IPR001647">
    <property type="entry name" value="HTH_TetR"/>
</dbReference>
<accession>A0ABQ5MAA7</accession>
<dbReference type="SUPFAM" id="SSF46689">
    <property type="entry name" value="Homeodomain-like"/>
    <property type="match status" value="1"/>
</dbReference>
<proteinExistence type="predicted"/>